<comment type="caution">
    <text evidence="1">The sequence shown here is derived from an EMBL/GenBank/DDBJ whole genome shotgun (WGS) entry which is preliminary data.</text>
</comment>
<proteinExistence type="predicted"/>
<dbReference type="EMBL" id="MEUA01000033">
    <property type="protein sequence ID" value="OGC14642.1"/>
    <property type="molecule type" value="Genomic_DNA"/>
</dbReference>
<name>A0A1F4S2I4_UNCSA</name>
<gene>
    <name evidence="1" type="ORF">A2290_01170</name>
</gene>
<protein>
    <submittedName>
        <fullName evidence="1">Uncharacterized protein</fullName>
    </submittedName>
</protein>
<reference evidence="1 2" key="1">
    <citation type="journal article" date="2016" name="Nat. Commun.">
        <title>Thousands of microbial genomes shed light on interconnected biogeochemical processes in an aquifer system.</title>
        <authorList>
            <person name="Anantharaman K."/>
            <person name="Brown C.T."/>
            <person name="Hug L.A."/>
            <person name="Sharon I."/>
            <person name="Castelle C.J."/>
            <person name="Probst A.J."/>
            <person name="Thomas B.C."/>
            <person name="Singh A."/>
            <person name="Wilkins M.J."/>
            <person name="Karaoz U."/>
            <person name="Brodie E.L."/>
            <person name="Williams K.H."/>
            <person name="Hubbard S.S."/>
            <person name="Banfield J.F."/>
        </authorList>
    </citation>
    <scope>NUCLEOTIDE SEQUENCE [LARGE SCALE GENOMIC DNA]</scope>
</reference>
<dbReference type="AlphaFoldDB" id="A0A1F4S2I4"/>
<organism evidence="1 2">
    <name type="scientific">candidate division WOR-1 bacterium RIFOXYB2_FULL_36_35</name>
    <dbReference type="NCBI Taxonomy" id="1802578"/>
    <lineage>
        <taxon>Bacteria</taxon>
        <taxon>Bacillati</taxon>
        <taxon>Saganbacteria</taxon>
    </lineage>
</organism>
<evidence type="ECO:0000313" key="1">
    <source>
        <dbReference type="EMBL" id="OGC14642.1"/>
    </source>
</evidence>
<accession>A0A1F4S2I4</accession>
<sequence>MDIMTLVRAGGATAGRVSGYASVLGILYRGRYESIKISSRNITPKLWCGEYKTGVKAQTLLLETRSILALSRNVSDYNILSCLYKERFSSNDRNFLRDYFQTCPRPWLRVFYSDDYSRHLSVEPHAHQRGRFVVDLLAFFISNGINVTSLHDREKIKLLKAVSDAEITNVVYDKATCEHAVKRDSYGSFSATVAELYGEKINTYLSKLVADMNRVLNGSGHIVLTD</sequence>
<dbReference type="Proteomes" id="UP000177905">
    <property type="component" value="Unassembled WGS sequence"/>
</dbReference>
<evidence type="ECO:0000313" key="2">
    <source>
        <dbReference type="Proteomes" id="UP000177905"/>
    </source>
</evidence>